<sequence>MTCSLMISYSHVNIDFCRQLYDILSAIPKLSISVDFNTGKYLWKDIVETLVQADLIVFLLSKDFFYDKSCRQELIYVTDKLKTLFFPIFIDQNFKSTGWLHKRIARLKSIQFDKTNPIMRNSLDIKQWSDKEVKEWFMKNDILPELD</sequence>
<dbReference type="AlphaFoldDB" id="A0A8S3GHS4"/>
<feature type="non-terminal residue" evidence="2">
    <location>
        <position position="1"/>
    </location>
</feature>
<organism evidence="2 3">
    <name type="scientific">Rotaria magnacalcarata</name>
    <dbReference type="NCBI Taxonomy" id="392030"/>
    <lineage>
        <taxon>Eukaryota</taxon>
        <taxon>Metazoa</taxon>
        <taxon>Spiralia</taxon>
        <taxon>Gnathifera</taxon>
        <taxon>Rotifera</taxon>
        <taxon>Eurotatoria</taxon>
        <taxon>Bdelloidea</taxon>
        <taxon>Philodinida</taxon>
        <taxon>Philodinidae</taxon>
        <taxon>Rotaria</taxon>
    </lineage>
</organism>
<protein>
    <recommendedName>
        <fullName evidence="1">TIR domain-containing protein</fullName>
    </recommendedName>
</protein>
<feature type="domain" description="TIR" evidence="1">
    <location>
        <begin position="6"/>
        <end position="113"/>
    </location>
</feature>
<accession>A0A8S3GHS4</accession>
<gene>
    <name evidence="2" type="ORF">BYL167_LOCUS74137</name>
</gene>
<dbReference type="InterPro" id="IPR035897">
    <property type="entry name" value="Toll_tir_struct_dom_sf"/>
</dbReference>
<dbReference type="EMBL" id="CAJOBH010264253">
    <property type="protein sequence ID" value="CAF5159349.1"/>
    <property type="molecule type" value="Genomic_DNA"/>
</dbReference>
<dbReference type="Gene3D" id="3.40.50.10140">
    <property type="entry name" value="Toll/interleukin-1 receptor homology (TIR) domain"/>
    <property type="match status" value="1"/>
</dbReference>
<reference evidence="2" key="1">
    <citation type="submission" date="2021-02" db="EMBL/GenBank/DDBJ databases">
        <authorList>
            <person name="Nowell W R."/>
        </authorList>
    </citation>
    <scope>NUCLEOTIDE SEQUENCE</scope>
</reference>
<evidence type="ECO:0000313" key="2">
    <source>
        <dbReference type="EMBL" id="CAF5159349.1"/>
    </source>
</evidence>
<dbReference type="InterPro" id="IPR000157">
    <property type="entry name" value="TIR_dom"/>
</dbReference>
<dbReference type="Proteomes" id="UP000681967">
    <property type="component" value="Unassembled WGS sequence"/>
</dbReference>
<name>A0A8S3GHS4_9BILA</name>
<comment type="caution">
    <text evidence="2">The sequence shown here is derived from an EMBL/GenBank/DDBJ whole genome shotgun (WGS) entry which is preliminary data.</text>
</comment>
<proteinExistence type="predicted"/>
<dbReference type="Pfam" id="PF13676">
    <property type="entry name" value="TIR_2"/>
    <property type="match status" value="1"/>
</dbReference>
<dbReference type="GO" id="GO:0007165">
    <property type="term" value="P:signal transduction"/>
    <property type="evidence" value="ECO:0007669"/>
    <property type="project" value="InterPro"/>
</dbReference>
<dbReference type="SUPFAM" id="SSF52200">
    <property type="entry name" value="Toll/Interleukin receptor TIR domain"/>
    <property type="match status" value="1"/>
</dbReference>
<evidence type="ECO:0000259" key="1">
    <source>
        <dbReference type="Pfam" id="PF13676"/>
    </source>
</evidence>
<evidence type="ECO:0000313" key="3">
    <source>
        <dbReference type="Proteomes" id="UP000681967"/>
    </source>
</evidence>